<dbReference type="GO" id="GO:0005615">
    <property type="term" value="C:extracellular space"/>
    <property type="evidence" value="ECO:0007669"/>
    <property type="project" value="TreeGrafter"/>
</dbReference>
<name>A0A3B4B8X7_9GOBI</name>
<evidence type="ECO:0000256" key="8">
    <source>
        <dbReference type="RuleBase" id="RU000354"/>
    </source>
</evidence>
<dbReference type="Gene3D" id="2.60.120.970">
    <property type="match status" value="1"/>
</dbReference>
<evidence type="ECO:0000256" key="2">
    <source>
        <dbReference type="ARBA" id="ARBA00006656"/>
    </source>
</evidence>
<reference evidence="12" key="1">
    <citation type="submission" date="2025-08" db="UniProtKB">
        <authorList>
            <consortium name="Ensembl"/>
        </authorList>
    </citation>
    <scope>IDENTIFICATION</scope>
</reference>
<dbReference type="InterPro" id="IPR029034">
    <property type="entry name" value="Cystine-knot_cytokine"/>
</dbReference>
<dbReference type="Pfam" id="PF00688">
    <property type="entry name" value="TGFb_propeptide"/>
    <property type="match status" value="1"/>
</dbReference>
<keyword evidence="3" id="KW-0964">Secreted</keyword>
<feature type="domain" description="TGF-beta family profile" evidence="11">
    <location>
        <begin position="269"/>
        <end position="389"/>
    </location>
</feature>
<evidence type="ECO:0000313" key="12">
    <source>
        <dbReference type="Ensembl" id="ENSPMGP00000024984.1"/>
    </source>
</evidence>
<feature type="region of interest" description="Disordered" evidence="9">
    <location>
        <begin position="253"/>
        <end position="279"/>
    </location>
</feature>
<dbReference type="InterPro" id="IPR015615">
    <property type="entry name" value="TGF-beta-rel"/>
</dbReference>
<comment type="subcellular location">
    <subcellularLocation>
        <location evidence="1">Secreted</location>
    </subcellularLocation>
</comment>
<evidence type="ECO:0000256" key="7">
    <source>
        <dbReference type="ARBA" id="ARBA00023180"/>
    </source>
</evidence>
<evidence type="ECO:0000256" key="3">
    <source>
        <dbReference type="ARBA" id="ARBA00022525"/>
    </source>
</evidence>
<dbReference type="PANTHER" id="PTHR11848">
    <property type="entry name" value="TGF-BETA FAMILY"/>
    <property type="match status" value="1"/>
</dbReference>
<evidence type="ECO:0000256" key="1">
    <source>
        <dbReference type="ARBA" id="ARBA00004613"/>
    </source>
</evidence>
<dbReference type="GO" id="GO:0035239">
    <property type="term" value="P:tube morphogenesis"/>
    <property type="evidence" value="ECO:0007669"/>
    <property type="project" value="UniProtKB-ARBA"/>
</dbReference>
<dbReference type="Gene3D" id="2.10.90.10">
    <property type="entry name" value="Cystine-knot cytokines"/>
    <property type="match status" value="1"/>
</dbReference>
<dbReference type="SUPFAM" id="SSF57501">
    <property type="entry name" value="Cystine-knot cytokines"/>
    <property type="match status" value="1"/>
</dbReference>
<dbReference type="CDD" id="cd13765">
    <property type="entry name" value="TGF_beta_ADMP"/>
    <property type="match status" value="1"/>
</dbReference>
<dbReference type="PANTHER" id="PTHR11848:SF277">
    <property type="entry name" value="TGF-BETA FAMILY PROFILE DOMAIN-CONTAINING PROTEIN"/>
    <property type="match status" value="1"/>
</dbReference>
<dbReference type="STRING" id="409849.ENSPMGP00000024984"/>
<dbReference type="GO" id="GO:0008083">
    <property type="term" value="F:growth factor activity"/>
    <property type="evidence" value="ECO:0007669"/>
    <property type="project" value="UniProtKB-KW"/>
</dbReference>
<evidence type="ECO:0000256" key="6">
    <source>
        <dbReference type="ARBA" id="ARBA00023157"/>
    </source>
</evidence>
<dbReference type="InterPro" id="IPR017948">
    <property type="entry name" value="TGFb_CS"/>
</dbReference>
<dbReference type="InterPro" id="IPR001839">
    <property type="entry name" value="TGF-b_C"/>
</dbReference>
<feature type="chain" id="PRO_5017345806" description="TGF-beta family profile domain-containing protein" evidence="10">
    <location>
        <begin position="22"/>
        <end position="389"/>
    </location>
</feature>
<evidence type="ECO:0000256" key="5">
    <source>
        <dbReference type="ARBA" id="ARBA00023030"/>
    </source>
</evidence>
<evidence type="ECO:0000256" key="10">
    <source>
        <dbReference type="SAM" id="SignalP"/>
    </source>
</evidence>
<protein>
    <recommendedName>
        <fullName evidence="11">TGF-beta family profile domain-containing protein</fullName>
    </recommendedName>
</protein>
<keyword evidence="6" id="KW-1015">Disulfide bond</keyword>
<proteinExistence type="inferred from homology"/>
<feature type="signal peptide" evidence="10">
    <location>
        <begin position="1"/>
        <end position="21"/>
    </location>
</feature>
<organism evidence="12 13">
    <name type="scientific">Periophthalmus magnuspinnatus</name>
    <dbReference type="NCBI Taxonomy" id="409849"/>
    <lineage>
        <taxon>Eukaryota</taxon>
        <taxon>Metazoa</taxon>
        <taxon>Chordata</taxon>
        <taxon>Craniata</taxon>
        <taxon>Vertebrata</taxon>
        <taxon>Euteleostomi</taxon>
        <taxon>Actinopterygii</taxon>
        <taxon>Neopterygii</taxon>
        <taxon>Teleostei</taxon>
        <taxon>Neoteleostei</taxon>
        <taxon>Acanthomorphata</taxon>
        <taxon>Gobiaria</taxon>
        <taxon>Gobiiformes</taxon>
        <taxon>Gobioidei</taxon>
        <taxon>Gobiidae</taxon>
        <taxon>Oxudercinae</taxon>
        <taxon>Periophthalmus</taxon>
    </lineage>
</organism>
<dbReference type="SMART" id="SM00204">
    <property type="entry name" value="TGFB"/>
    <property type="match status" value="1"/>
</dbReference>
<keyword evidence="4 10" id="KW-0732">Signal</keyword>
<dbReference type="Proteomes" id="UP000261520">
    <property type="component" value="Unplaced"/>
</dbReference>
<evidence type="ECO:0000259" key="11">
    <source>
        <dbReference type="PROSITE" id="PS51362"/>
    </source>
</evidence>
<keyword evidence="5 8" id="KW-0339">Growth factor</keyword>
<dbReference type="InterPro" id="IPR001111">
    <property type="entry name" value="TGF-b_propeptide"/>
</dbReference>
<dbReference type="PROSITE" id="PS51362">
    <property type="entry name" value="TGF_BETA_2"/>
    <property type="match status" value="1"/>
</dbReference>
<comment type="similarity">
    <text evidence="2 8">Belongs to the TGF-beta family.</text>
</comment>
<evidence type="ECO:0000313" key="13">
    <source>
        <dbReference type="Proteomes" id="UP000261520"/>
    </source>
</evidence>
<keyword evidence="7" id="KW-0325">Glycoprotein</keyword>
<dbReference type="GO" id="GO:0005125">
    <property type="term" value="F:cytokine activity"/>
    <property type="evidence" value="ECO:0007669"/>
    <property type="project" value="TreeGrafter"/>
</dbReference>
<dbReference type="FunFam" id="2.10.90.10:FF:000001">
    <property type="entry name" value="Bone morphogenetic protein 4"/>
    <property type="match status" value="1"/>
</dbReference>
<accession>A0A3B4B8X7</accession>
<evidence type="ECO:0000256" key="4">
    <source>
        <dbReference type="ARBA" id="ARBA00022729"/>
    </source>
</evidence>
<evidence type="ECO:0000256" key="9">
    <source>
        <dbReference type="SAM" id="MobiDB-lite"/>
    </source>
</evidence>
<dbReference type="Pfam" id="PF00019">
    <property type="entry name" value="TGF_beta"/>
    <property type="match status" value="1"/>
</dbReference>
<dbReference type="PROSITE" id="PS00250">
    <property type="entry name" value="TGF_BETA_1"/>
    <property type="match status" value="1"/>
</dbReference>
<sequence>MTGRALCLYLVLSLQLRSAVPMAVPHGRRAIGRRAGEGATNKDRDALDALLYLKDLPRGPAVAPHKKAPQFMLDLFNAVSREDGTPKTQKEILDGNIVRSFEDKGHGGEKFHFFNLSSFSKDERMNKAEFRWFRKKALFQFLKHNLILQTQTVDLYEVLDSRVKPWRGNLITTRLVPLYTQGWEVFNVTQVVSKWIGNSEENNGILMVTTFPSGDWMDTSVVPSPRHTVEGAETNAYLVIFSDETTGRATRKSYLDQVHSPSSEQQGNRHRRAAPLQVPNSSAHTCQRVPLFVDFEEIGWSGWIISPRGYNAYHCRGSCPFPLGGSLRATNHATVRSIMHALKLSNDEVGAPCCVPDKLQSISLLYFDDEENVVLKQYDDMVALSCGCH</sequence>
<reference evidence="12" key="2">
    <citation type="submission" date="2025-09" db="UniProtKB">
        <authorList>
            <consortium name="Ensembl"/>
        </authorList>
    </citation>
    <scope>IDENTIFICATION</scope>
</reference>
<keyword evidence="13" id="KW-1185">Reference proteome</keyword>
<dbReference type="AlphaFoldDB" id="A0A3B4B8X7"/>
<dbReference type="Ensembl" id="ENSPMGT00000026612.1">
    <property type="protein sequence ID" value="ENSPMGP00000024984.1"/>
    <property type="gene ID" value="ENSPMGG00000020182.1"/>
</dbReference>